<comment type="caution">
    <text evidence="1">The sequence shown here is derived from an EMBL/GenBank/DDBJ whole genome shotgun (WGS) entry which is preliminary data.</text>
</comment>
<dbReference type="Proteomes" id="UP001234178">
    <property type="component" value="Unassembled WGS sequence"/>
</dbReference>
<evidence type="ECO:0000313" key="1">
    <source>
        <dbReference type="EMBL" id="KAK4036249.1"/>
    </source>
</evidence>
<reference evidence="1 2" key="1">
    <citation type="journal article" date="2023" name="Nucleic Acids Res.">
        <title>The hologenome of Daphnia magna reveals possible DNA methylation and microbiome-mediated evolution of the host genome.</title>
        <authorList>
            <person name="Chaturvedi A."/>
            <person name="Li X."/>
            <person name="Dhandapani V."/>
            <person name="Marshall H."/>
            <person name="Kissane S."/>
            <person name="Cuenca-Cambronero M."/>
            <person name="Asole G."/>
            <person name="Calvet F."/>
            <person name="Ruiz-Romero M."/>
            <person name="Marangio P."/>
            <person name="Guigo R."/>
            <person name="Rago D."/>
            <person name="Mirbahai L."/>
            <person name="Eastwood N."/>
            <person name="Colbourne J.K."/>
            <person name="Zhou J."/>
            <person name="Mallon E."/>
            <person name="Orsini L."/>
        </authorList>
    </citation>
    <scope>NUCLEOTIDE SEQUENCE [LARGE SCALE GENOMIC DNA]</scope>
    <source>
        <strain evidence="1">LRV0_1</strain>
    </source>
</reference>
<accession>A0ABR0B3H3</accession>
<dbReference type="EMBL" id="JAOYFB010000040">
    <property type="protein sequence ID" value="KAK4036249.1"/>
    <property type="molecule type" value="Genomic_DNA"/>
</dbReference>
<sequence length="62" mass="6746">MRLSDQSQGFLEADFPSDIINGKGRPSVIGCSVEALLSIADAVWESSTIQHQIKFHVAMNKA</sequence>
<evidence type="ECO:0000313" key="2">
    <source>
        <dbReference type="Proteomes" id="UP001234178"/>
    </source>
</evidence>
<keyword evidence="2" id="KW-1185">Reference proteome</keyword>
<organism evidence="1 2">
    <name type="scientific">Daphnia magna</name>
    <dbReference type="NCBI Taxonomy" id="35525"/>
    <lineage>
        <taxon>Eukaryota</taxon>
        <taxon>Metazoa</taxon>
        <taxon>Ecdysozoa</taxon>
        <taxon>Arthropoda</taxon>
        <taxon>Crustacea</taxon>
        <taxon>Branchiopoda</taxon>
        <taxon>Diplostraca</taxon>
        <taxon>Cladocera</taxon>
        <taxon>Anomopoda</taxon>
        <taxon>Daphniidae</taxon>
        <taxon>Daphnia</taxon>
    </lineage>
</organism>
<name>A0ABR0B3H3_9CRUS</name>
<proteinExistence type="predicted"/>
<gene>
    <name evidence="1" type="ORF">OUZ56_028312</name>
</gene>
<protein>
    <recommendedName>
        <fullName evidence="3">GMP synthase</fullName>
    </recommendedName>
</protein>
<evidence type="ECO:0008006" key="3">
    <source>
        <dbReference type="Google" id="ProtNLM"/>
    </source>
</evidence>